<feature type="transmembrane region" description="Helical" evidence="2">
    <location>
        <begin position="205"/>
        <end position="223"/>
    </location>
</feature>
<feature type="transmembrane region" description="Helical" evidence="2">
    <location>
        <begin position="111"/>
        <end position="135"/>
    </location>
</feature>
<dbReference type="EMBL" id="ML996091">
    <property type="protein sequence ID" value="KAF2149332.1"/>
    <property type="molecule type" value="Genomic_DNA"/>
</dbReference>
<keyword evidence="2" id="KW-0812">Transmembrane</keyword>
<feature type="region of interest" description="Disordered" evidence="1">
    <location>
        <begin position="233"/>
        <end position="258"/>
    </location>
</feature>
<keyword evidence="2" id="KW-1133">Transmembrane helix</keyword>
<evidence type="ECO:0000256" key="2">
    <source>
        <dbReference type="SAM" id="Phobius"/>
    </source>
</evidence>
<reference evidence="3" key="1">
    <citation type="journal article" date="2020" name="Stud. Mycol.">
        <title>101 Dothideomycetes genomes: a test case for predicting lifestyles and emergence of pathogens.</title>
        <authorList>
            <person name="Haridas S."/>
            <person name="Albert R."/>
            <person name="Binder M."/>
            <person name="Bloem J."/>
            <person name="Labutti K."/>
            <person name="Salamov A."/>
            <person name="Andreopoulos B."/>
            <person name="Baker S."/>
            <person name="Barry K."/>
            <person name="Bills G."/>
            <person name="Bluhm B."/>
            <person name="Cannon C."/>
            <person name="Castanera R."/>
            <person name="Culley D."/>
            <person name="Daum C."/>
            <person name="Ezra D."/>
            <person name="Gonzalez J."/>
            <person name="Henrissat B."/>
            <person name="Kuo A."/>
            <person name="Liang C."/>
            <person name="Lipzen A."/>
            <person name="Lutzoni F."/>
            <person name="Magnuson J."/>
            <person name="Mondo S."/>
            <person name="Nolan M."/>
            <person name="Ohm R."/>
            <person name="Pangilinan J."/>
            <person name="Park H.-J."/>
            <person name="Ramirez L."/>
            <person name="Alfaro M."/>
            <person name="Sun H."/>
            <person name="Tritt A."/>
            <person name="Yoshinaga Y."/>
            <person name="Zwiers L.-H."/>
            <person name="Turgeon B."/>
            <person name="Goodwin S."/>
            <person name="Spatafora J."/>
            <person name="Crous P."/>
            <person name="Grigoriev I."/>
        </authorList>
    </citation>
    <scope>NUCLEOTIDE SEQUENCE</scope>
    <source>
        <strain evidence="3">CBS 260.36</strain>
    </source>
</reference>
<feature type="transmembrane region" description="Helical" evidence="2">
    <location>
        <begin position="81"/>
        <end position="99"/>
    </location>
</feature>
<sequence length="258" mass="27705">MGRAILLFDCIAAAAVLTFLVSLAELATSAVVQHRLKASLKSIYNSNGLGVAISDGTRYLPPRILDAPEQYFVTHFSAAELAAAVLTLISSLLTIGWIIHARMRSSRPVRGLSSVAAGFACIITIVTFGIMGWVFDVTDRQGQLDLLPPTPPDGSGGSDIGIVDISWSNTITWETYLCGLAPITAPYNEGGFFGSTCKYSRASRWTLVPLCILSLVMTVLLWISGRSQSRAQVHEDKIAPGRGDSIEMPETHASPPRV</sequence>
<evidence type="ECO:0000256" key="1">
    <source>
        <dbReference type="SAM" id="MobiDB-lite"/>
    </source>
</evidence>
<gene>
    <name evidence="3" type="ORF">K461DRAFT_296809</name>
</gene>
<name>A0A9P4ISR5_9PEZI</name>
<organism evidence="3 4">
    <name type="scientific">Myriangium duriaei CBS 260.36</name>
    <dbReference type="NCBI Taxonomy" id="1168546"/>
    <lineage>
        <taxon>Eukaryota</taxon>
        <taxon>Fungi</taxon>
        <taxon>Dikarya</taxon>
        <taxon>Ascomycota</taxon>
        <taxon>Pezizomycotina</taxon>
        <taxon>Dothideomycetes</taxon>
        <taxon>Dothideomycetidae</taxon>
        <taxon>Myriangiales</taxon>
        <taxon>Myriangiaceae</taxon>
        <taxon>Myriangium</taxon>
    </lineage>
</organism>
<accession>A0A9P4ISR5</accession>
<keyword evidence="4" id="KW-1185">Reference proteome</keyword>
<dbReference type="AlphaFoldDB" id="A0A9P4ISR5"/>
<evidence type="ECO:0000313" key="3">
    <source>
        <dbReference type="EMBL" id="KAF2149332.1"/>
    </source>
</evidence>
<dbReference type="Proteomes" id="UP000799439">
    <property type="component" value="Unassembled WGS sequence"/>
</dbReference>
<comment type="caution">
    <text evidence="3">The sequence shown here is derived from an EMBL/GenBank/DDBJ whole genome shotgun (WGS) entry which is preliminary data.</text>
</comment>
<protein>
    <submittedName>
        <fullName evidence="3">Uncharacterized protein</fullName>
    </submittedName>
</protein>
<dbReference type="OrthoDB" id="10515155at2759"/>
<evidence type="ECO:0000313" key="4">
    <source>
        <dbReference type="Proteomes" id="UP000799439"/>
    </source>
</evidence>
<keyword evidence="2" id="KW-0472">Membrane</keyword>
<proteinExistence type="predicted"/>